<evidence type="ECO:0000313" key="8">
    <source>
        <dbReference type="EMBL" id="AFJ69843.1"/>
    </source>
</evidence>
<reference evidence="8" key="1">
    <citation type="journal article" date="2012" name="Bioengineered">
        <title>Additional insights into the genome of the oleaginous model alga Nannochloropsis gaditana.</title>
        <authorList>
            <person name="Jinkerson R.E."/>
            <person name="Radakovits R."/>
            <person name="Posewitz M.C."/>
        </authorList>
    </citation>
    <scope>NUCLEOTIDE SEQUENCE</scope>
    <source>
        <strain evidence="8">CCMP526</strain>
    </source>
</reference>
<evidence type="ECO:0000256" key="6">
    <source>
        <dbReference type="ARBA" id="ARBA00023136"/>
    </source>
</evidence>
<keyword evidence="4 7" id="KW-0812">Transmembrane</keyword>
<feature type="transmembrane region" description="Helical" evidence="7">
    <location>
        <begin position="304"/>
        <end position="326"/>
    </location>
</feature>
<keyword evidence="3" id="KW-0813">Transport</keyword>
<reference evidence="8" key="2">
    <citation type="journal article" date="2012" name="Nat. Commun.">
        <title>Draft genome sequence and genetic transformation of the oleaginous alga Nannochloropis gaditana.</title>
        <authorList>
            <person name="Radakovits R."/>
            <person name="Jinkerson R.E."/>
            <person name="Fuerstenberg S.I."/>
            <person name="Tae H."/>
            <person name="Settlage R.E."/>
            <person name="Boore J.L."/>
            <person name="Posewitz M.C."/>
        </authorList>
    </citation>
    <scope>NUCLEOTIDE SEQUENCE</scope>
    <source>
        <strain evidence="8">CCMP526</strain>
    </source>
</reference>
<evidence type="ECO:0000256" key="5">
    <source>
        <dbReference type="ARBA" id="ARBA00022989"/>
    </source>
</evidence>
<feature type="transmembrane region" description="Helical" evidence="7">
    <location>
        <begin position="529"/>
        <end position="554"/>
    </location>
</feature>
<evidence type="ECO:0000256" key="2">
    <source>
        <dbReference type="ARBA" id="ARBA00007015"/>
    </source>
</evidence>
<dbReference type="InterPro" id="IPR036259">
    <property type="entry name" value="MFS_trans_sf"/>
</dbReference>
<keyword evidence="6 7" id="KW-0472">Membrane</keyword>
<comment type="subcellular location">
    <subcellularLocation>
        <location evidence="1">Membrane</location>
        <topology evidence="1">Multi-pass membrane protein</topology>
    </subcellularLocation>
</comment>
<dbReference type="GO" id="GO:0016020">
    <property type="term" value="C:membrane"/>
    <property type="evidence" value="ECO:0007669"/>
    <property type="project" value="UniProtKB-SubCell"/>
</dbReference>
<feature type="transmembrane region" description="Helical" evidence="7">
    <location>
        <begin position="262"/>
        <end position="283"/>
    </location>
</feature>
<organism evidence="8">
    <name type="scientific">Nannochloropsis gaditana (strain CCMP526)</name>
    <name type="common">Green microalga</name>
    <name type="synonym">Microchloropsis gaditana</name>
    <dbReference type="NCBI Taxonomy" id="1093141"/>
    <lineage>
        <taxon>Eukaryota</taxon>
        <taxon>Sar</taxon>
        <taxon>Stramenopiles</taxon>
        <taxon>Ochrophyta</taxon>
        <taxon>Eustigmatophyceae</taxon>
        <taxon>Eustigmatales</taxon>
        <taxon>Monodopsidaceae</taxon>
        <taxon>Nannochloropsis</taxon>
    </lineage>
</organism>
<evidence type="ECO:0000256" key="7">
    <source>
        <dbReference type="SAM" id="Phobius"/>
    </source>
</evidence>
<proteinExistence type="evidence at transcript level"/>
<dbReference type="SUPFAM" id="SSF103473">
    <property type="entry name" value="MFS general substrate transporter"/>
    <property type="match status" value="1"/>
</dbReference>
<dbReference type="InterPro" id="IPR039309">
    <property type="entry name" value="BT1"/>
</dbReference>
<accession>I2CSG0</accession>
<evidence type="ECO:0000256" key="1">
    <source>
        <dbReference type="ARBA" id="ARBA00004141"/>
    </source>
</evidence>
<feature type="transmembrane region" description="Helical" evidence="7">
    <location>
        <begin position="378"/>
        <end position="398"/>
    </location>
</feature>
<feature type="transmembrane region" description="Helical" evidence="7">
    <location>
        <begin position="85"/>
        <end position="112"/>
    </location>
</feature>
<evidence type="ECO:0000256" key="4">
    <source>
        <dbReference type="ARBA" id="ARBA00022692"/>
    </source>
</evidence>
<gene>
    <name evidence="8" type="ORF">NGATSA_3056300</name>
</gene>
<dbReference type="PANTHER" id="PTHR31585">
    <property type="entry name" value="FOLATE-BIOPTERIN TRANSPORTER 1, CHLOROPLASTIC"/>
    <property type="match status" value="1"/>
</dbReference>
<dbReference type="Pfam" id="PF03092">
    <property type="entry name" value="BT1"/>
    <property type="match status" value="1"/>
</dbReference>
<feature type="transmembrane region" description="Helical" evidence="7">
    <location>
        <begin position="346"/>
        <end position="366"/>
    </location>
</feature>
<keyword evidence="5 7" id="KW-1133">Transmembrane helix</keyword>
<dbReference type="PANTHER" id="PTHR31585:SF5">
    <property type="entry name" value="RNA-BINDING S4 DOMAIN-CONTAINING PROTEIN"/>
    <property type="match status" value="1"/>
</dbReference>
<dbReference type="EMBL" id="JU980780">
    <property type="protein sequence ID" value="AFJ69843.1"/>
    <property type="molecule type" value="mRNA"/>
</dbReference>
<sequence length="557" mass="61061">MTPATPKPVGPTGTSAAHAHTLAGEDSDHHTKAIEMGDLPSENAVYDAWAHEEDGEERTAIPLAVASPFPGKHSRATLINPWSRINWGITVGTFVYNLTSTFLVIPMGFYVVQDLMMDGRALNVVQSMLLLPQALQLPLGLLSDCVPIAHQRRKPYIIIGWLINLAAMAALAAVDTPSISILLPLVFLSTCGGQLIDIAGKALVVQRSRHEEEADTGFLLVTVSLADAIGDVVGTLLGTFLYKDSFSSSPNGKAAVSFSIGQIGLFNLCVSALVMTPSLYFLYDGKLNPHALQTRPLKEELRDVWRMITRQSLLLPMCFVAIYQIVHLPNSPWDLFLIKGLGFSEWRMGVLGLVGTVMTALGAWFYRSCLMHVSWRKVLGVGLVLMTGLDLVLLLMVFRINIKWGIPDLAFILGQNVLDAFLEGFRQLPLQILYLGFCPKGAEGTTLATLQTFNSLAIMTGNNLSLLALRIWPVDEPSVEQGHWGGIWKVSLLTALAQVLGLIGLPWLPRNVHHQRESQGKGRDRRNLWGGRALVAFVVLAFCWTVILDVVTIVQEF</sequence>
<feature type="transmembrane region" description="Helical" evidence="7">
    <location>
        <begin position="217"/>
        <end position="242"/>
    </location>
</feature>
<name>I2CSG0_NANGC</name>
<evidence type="ECO:0000256" key="3">
    <source>
        <dbReference type="ARBA" id="ARBA00022448"/>
    </source>
</evidence>
<dbReference type="AlphaFoldDB" id="I2CSG0"/>
<comment type="similarity">
    <text evidence="2">Belongs to the major facilitator superfamily. Folate-biopterin transporter (TC 2.A.71) family.</text>
</comment>
<feature type="transmembrane region" description="Helical" evidence="7">
    <location>
        <begin position="179"/>
        <end position="196"/>
    </location>
</feature>
<feature type="transmembrane region" description="Helical" evidence="7">
    <location>
        <begin position="155"/>
        <end position="173"/>
    </location>
</feature>
<feature type="transmembrane region" description="Helical" evidence="7">
    <location>
        <begin position="487"/>
        <end position="508"/>
    </location>
</feature>
<dbReference type="Gene3D" id="1.20.1250.20">
    <property type="entry name" value="MFS general substrate transporter like domains"/>
    <property type="match status" value="1"/>
</dbReference>
<protein>
    <submittedName>
        <fullName evidence="8">Folate biopterin transporter</fullName>
    </submittedName>
</protein>